<dbReference type="GeneID" id="17255769"/>
<dbReference type="HOGENOM" id="CLU_845755_0_0_1"/>
<evidence type="ECO:0008006" key="3">
    <source>
        <dbReference type="Google" id="ProtNLM"/>
    </source>
</evidence>
<evidence type="ECO:0000313" key="1">
    <source>
        <dbReference type="EnsemblProtists" id="EOD09647"/>
    </source>
</evidence>
<dbReference type="AlphaFoldDB" id="A0A0D3IEG2"/>
<protein>
    <recommendedName>
        <fullName evidence="3">Sulfotransferase domain-containing protein</fullName>
    </recommendedName>
</protein>
<dbReference type="PaxDb" id="2903-EOD09647"/>
<dbReference type="InterPro" id="IPR027417">
    <property type="entry name" value="P-loop_NTPase"/>
</dbReference>
<keyword evidence="2" id="KW-1185">Reference proteome</keyword>
<evidence type="ECO:0000313" key="2">
    <source>
        <dbReference type="Proteomes" id="UP000013827"/>
    </source>
</evidence>
<dbReference type="RefSeq" id="XP_005762076.1">
    <property type="nucleotide sequence ID" value="XM_005762019.1"/>
</dbReference>
<dbReference type="Gene3D" id="3.40.50.300">
    <property type="entry name" value="P-loop containing nucleotide triphosphate hydrolases"/>
    <property type="match status" value="1"/>
</dbReference>
<organism evidence="1 2">
    <name type="scientific">Emiliania huxleyi (strain CCMP1516)</name>
    <dbReference type="NCBI Taxonomy" id="280463"/>
    <lineage>
        <taxon>Eukaryota</taxon>
        <taxon>Haptista</taxon>
        <taxon>Haptophyta</taxon>
        <taxon>Prymnesiophyceae</taxon>
        <taxon>Isochrysidales</taxon>
        <taxon>Noelaerhabdaceae</taxon>
        <taxon>Emiliania</taxon>
    </lineage>
</organism>
<reference evidence="1" key="2">
    <citation type="submission" date="2024-10" db="UniProtKB">
        <authorList>
            <consortium name="EnsemblProtists"/>
        </authorList>
    </citation>
    <scope>IDENTIFICATION</scope>
</reference>
<accession>A0A0D3IEG2</accession>
<dbReference type="SUPFAM" id="SSF52540">
    <property type="entry name" value="P-loop containing nucleoside triphosphate hydrolases"/>
    <property type="match status" value="1"/>
</dbReference>
<proteinExistence type="predicted"/>
<name>A0A0D3IEG2_EMIH1</name>
<dbReference type="EnsemblProtists" id="EOD09647">
    <property type="protein sequence ID" value="EOD09647"/>
    <property type="gene ID" value="EMIHUDRAFT_198230"/>
</dbReference>
<dbReference type="KEGG" id="ehx:EMIHUDRAFT_198230"/>
<reference evidence="2" key="1">
    <citation type="journal article" date="2013" name="Nature">
        <title>Pan genome of the phytoplankton Emiliania underpins its global distribution.</title>
        <authorList>
            <person name="Read B.A."/>
            <person name="Kegel J."/>
            <person name="Klute M.J."/>
            <person name="Kuo A."/>
            <person name="Lefebvre S.C."/>
            <person name="Maumus F."/>
            <person name="Mayer C."/>
            <person name="Miller J."/>
            <person name="Monier A."/>
            <person name="Salamov A."/>
            <person name="Young J."/>
            <person name="Aguilar M."/>
            <person name="Claverie J.M."/>
            <person name="Frickenhaus S."/>
            <person name="Gonzalez K."/>
            <person name="Herman E.K."/>
            <person name="Lin Y.C."/>
            <person name="Napier J."/>
            <person name="Ogata H."/>
            <person name="Sarno A.F."/>
            <person name="Shmutz J."/>
            <person name="Schroeder D."/>
            <person name="de Vargas C."/>
            <person name="Verret F."/>
            <person name="von Dassow P."/>
            <person name="Valentin K."/>
            <person name="Van de Peer Y."/>
            <person name="Wheeler G."/>
            <person name="Dacks J.B."/>
            <person name="Delwiche C.F."/>
            <person name="Dyhrman S.T."/>
            <person name="Glockner G."/>
            <person name="John U."/>
            <person name="Richards T."/>
            <person name="Worden A.Z."/>
            <person name="Zhang X."/>
            <person name="Grigoriev I.V."/>
            <person name="Allen A.E."/>
            <person name="Bidle K."/>
            <person name="Borodovsky M."/>
            <person name="Bowler C."/>
            <person name="Brownlee C."/>
            <person name="Cock J.M."/>
            <person name="Elias M."/>
            <person name="Gladyshev V.N."/>
            <person name="Groth M."/>
            <person name="Guda C."/>
            <person name="Hadaegh A."/>
            <person name="Iglesias-Rodriguez M.D."/>
            <person name="Jenkins J."/>
            <person name="Jones B.M."/>
            <person name="Lawson T."/>
            <person name="Leese F."/>
            <person name="Lindquist E."/>
            <person name="Lobanov A."/>
            <person name="Lomsadze A."/>
            <person name="Malik S.B."/>
            <person name="Marsh M.E."/>
            <person name="Mackinder L."/>
            <person name="Mock T."/>
            <person name="Mueller-Roeber B."/>
            <person name="Pagarete A."/>
            <person name="Parker M."/>
            <person name="Probert I."/>
            <person name="Quesneville H."/>
            <person name="Raines C."/>
            <person name="Rensing S.A."/>
            <person name="Riano-Pachon D.M."/>
            <person name="Richier S."/>
            <person name="Rokitta S."/>
            <person name="Shiraiwa Y."/>
            <person name="Soanes D.M."/>
            <person name="van der Giezen M."/>
            <person name="Wahlund T.M."/>
            <person name="Williams B."/>
            <person name="Wilson W."/>
            <person name="Wolfe G."/>
            <person name="Wurch L.L."/>
        </authorList>
    </citation>
    <scope>NUCLEOTIDE SEQUENCE</scope>
</reference>
<sequence>MAGKKGVEGFSYVPNDCPLNSTVQLASGGKKAEYFFCGTRFVAVKNPTWLANFRAIAARPDDVIFATQPPAGKAKEAGLGLIKAFTGAREVSGHTEFYDFEMDPSGSGLNLEAPGRRLFGTHVSFEWLPTSVLSTPAGQSPCKVVMLVREPKEYIVAANDFAGGGAAGIDPLLERHVGAALGSGDGEMGAGSRGFAAFTNGYSAALGGSGNGGPNVFLLSQTHLANPSTVEAEVARLAAFLGILDYQEQMYEDAVSKAQSSAATALGSVGKMTAEQAETADTVFNEPLVDQRATCFYSSTMACEGMWRRKLGPWPRLGDYRVTPSVGQT</sequence>
<dbReference type="Proteomes" id="UP000013827">
    <property type="component" value="Unassembled WGS sequence"/>
</dbReference>